<evidence type="ECO:0000313" key="11">
    <source>
        <dbReference type="Proteomes" id="UP000291000"/>
    </source>
</evidence>
<dbReference type="Ensembl" id="ENSCHIT00000033986.1">
    <property type="protein sequence ID" value="ENSCHIP00000026124.1"/>
    <property type="gene ID" value="ENSCHIG00000022599.1"/>
</dbReference>
<sequence length="201" mass="22543">TLGARPLGHPPAQFLLLASGQKTRHDPPAKSKIGRVVTPPAVDPVELFVLTEHYWQYRQTVRALRQEFVTEVRRKVHEARAGDLAERKVLQDAAEHRELMAWNQAENQRLPELLWQEAWEQELWPAEEAAREAREAEAWAPLKRRENLEARVGAALGSPESCSWAIAREGLAVKPEHKGSQGPNEDTAHPGTTEVKGLGLI</sequence>
<dbReference type="STRING" id="9925.ENSCHIP00000026124"/>
<evidence type="ECO:0000256" key="3">
    <source>
        <dbReference type="ARBA" id="ARBA00022946"/>
    </source>
</evidence>
<dbReference type="Proteomes" id="UP000291000">
    <property type="component" value="Chromosome 26"/>
</dbReference>
<reference evidence="10" key="2">
    <citation type="submission" date="2025-08" db="UniProtKB">
        <authorList>
            <consortium name="Ensembl"/>
        </authorList>
    </citation>
    <scope>IDENTIFICATION</scope>
</reference>
<name>A0A452FPB3_CAPHI</name>
<dbReference type="Pfam" id="PF14943">
    <property type="entry name" value="MRP-S26"/>
    <property type="match status" value="1"/>
</dbReference>
<organism evidence="10 11">
    <name type="scientific">Capra hircus</name>
    <name type="common">Goat</name>
    <dbReference type="NCBI Taxonomy" id="9925"/>
    <lineage>
        <taxon>Eukaryota</taxon>
        <taxon>Metazoa</taxon>
        <taxon>Chordata</taxon>
        <taxon>Craniata</taxon>
        <taxon>Vertebrata</taxon>
        <taxon>Euteleostomi</taxon>
        <taxon>Mammalia</taxon>
        <taxon>Eutheria</taxon>
        <taxon>Laurasiatheria</taxon>
        <taxon>Artiodactyla</taxon>
        <taxon>Ruminantia</taxon>
        <taxon>Pecora</taxon>
        <taxon>Bovidae</taxon>
        <taxon>Caprinae</taxon>
        <taxon>Capra</taxon>
    </lineage>
</organism>
<comment type="similarity">
    <text evidence="2">Belongs to the mitochondrion-specific ribosomal protein mS26 family.</text>
</comment>
<evidence type="ECO:0000256" key="6">
    <source>
        <dbReference type="ARBA" id="ARBA00023274"/>
    </source>
</evidence>
<keyword evidence="5" id="KW-0496">Mitochondrion</keyword>
<dbReference type="EMBL" id="LWLT01000025">
    <property type="status" value="NOT_ANNOTATED_CDS"/>
    <property type="molecule type" value="Genomic_DNA"/>
</dbReference>
<dbReference type="InterPro" id="IPR026140">
    <property type="entry name" value="Ribosomal_mS26"/>
</dbReference>
<dbReference type="GeneTree" id="ENSGT00390000008453"/>
<protein>
    <recommendedName>
        <fullName evidence="7">Small ribosomal subunit protein mS26</fullName>
    </recommendedName>
    <alternativeName>
        <fullName evidence="8">28S ribosomal protein S26, mitochondrial</fullName>
    </alternativeName>
</protein>
<dbReference type="AlphaFoldDB" id="A0A452FPB3"/>
<evidence type="ECO:0000256" key="4">
    <source>
        <dbReference type="ARBA" id="ARBA00022980"/>
    </source>
</evidence>
<evidence type="ECO:0000256" key="7">
    <source>
        <dbReference type="ARBA" id="ARBA00035138"/>
    </source>
</evidence>
<dbReference type="PANTHER" id="PTHR21035">
    <property type="entry name" value="28S RIBOSOMAL PROTEIN S26, MITOCHONDRIAL"/>
    <property type="match status" value="1"/>
</dbReference>
<evidence type="ECO:0000256" key="1">
    <source>
        <dbReference type="ARBA" id="ARBA00004173"/>
    </source>
</evidence>
<evidence type="ECO:0000256" key="2">
    <source>
        <dbReference type="ARBA" id="ARBA00009672"/>
    </source>
</evidence>
<evidence type="ECO:0000256" key="9">
    <source>
        <dbReference type="SAM" id="MobiDB-lite"/>
    </source>
</evidence>
<evidence type="ECO:0000256" key="8">
    <source>
        <dbReference type="ARBA" id="ARBA00035344"/>
    </source>
</evidence>
<keyword evidence="3" id="KW-0809">Transit peptide</keyword>
<reference evidence="10" key="3">
    <citation type="submission" date="2025-09" db="UniProtKB">
        <authorList>
            <consortium name="Ensembl"/>
        </authorList>
    </citation>
    <scope>IDENTIFICATION</scope>
</reference>
<comment type="subcellular location">
    <subcellularLocation>
        <location evidence="1">Mitochondrion</location>
    </subcellularLocation>
</comment>
<accession>A0A452FPB3</accession>
<dbReference type="Bgee" id="ENSCHIG00000022599">
    <property type="expression patterns" value="Expressed in adult mammalian kidney"/>
</dbReference>
<feature type="region of interest" description="Disordered" evidence="9">
    <location>
        <begin position="174"/>
        <end position="201"/>
    </location>
</feature>
<keyword evidence="11" id="KW-1185">Reference proteome</keyword>
<evidence type="ECO:0000313" key="10">
    <source>
        <dbReference type="Ensembl" id="ENSCHIP00000026124.1"/>
    </source>
</evidence>
<evidence type="ECO:0000256" key="5">
    <source>
        <dbReference type="ARBA" id="ARBA00023128"/>
    </source>
</evidence>
<proteinExistence type="inferred from homology"/>
<dbReference type="PANTHER" id="PTHR21035:SF2">
    <property type="entry name" value="SMALL RIBOSOMAL SUBUNIT PROTEIN MS26"/>
    <property type="match status" value="1"/>
</dbReference>
<dbReference type="GO" id="GO:0005763">
    <property type="term" value="C:mitochondrial small ribosomal subunit"/>
    <property type="evidence" value="ECO:0007669"/>
    <property type="project" value="InterPro"/>
</dbReference>
<reference evidence="10 11" key="1">
    <citation type="submission" date="2016-04" db="EMBL/GenBank/DDBJ databases">
        <title>Polished mammalian reference genomes with single-molecule sequencing and chromosome conformation capture applied to the Capra hircus genome.</title>
        <authorList>
            <person name="Bickhart D.M."/>
            <person name="Koren S."/>
            <person name="Rosen B."/>
            <person name="Hastie A."/>
            <person name="Liachko I."/>
            <person name="Sullivan S.T."/>
            <person name="Burton J."/>
            <person name="Sayre B.L."/>
            <person name="Huson H.J."/>
            <person name="Lee J."/>
            <person name="Lam E."/>
            <person name="Kelley C.M."/>
            <person name="Hutchison J.L."/>
            <person name="Zhou Y."/>
            <person name="Sun J."/>
            <person name="Crisa A."/>
            <person name="Schwartz J.C."/>
            <person name="Hammond J.A."/>
            <person name="Schroeder S.G."/>
            <person name="Liu G.E."/>
            <person name="Dunham M."/>
            <person name="Shendure J."/>
            <person name="Sonstegard T.S."/>
            <person name="Phillippy A.M."/>
            <person name="Van Tassell C.P."/>
            <person name="Smith T.P."/>
        </authorList>
    </citation>
    <scope>NUCLEOTIDE SEQUENCE [LARGE SCALE GENOMIC DNA]</scope>
</reference>
<keyword evidence="4" id="KW-0689">Ribosomal protein</keyword>
<keyword evidence="6" id="KW-0687">Ribonucleoprotein</keyword>